<keyword evidence="2" id="KW-1185">Reference proteome</keyword>
<dbReference type="SUPFAM" id="SSF53335">
    <property type="entry name" value="S-adenosyl-L-methionine-dependent methyltransferases"/>
    <property type="match status" value="1"/>
</dbReference>
<dbReference type="EMBL" id="SLVX01000008">
    <property type="protein sequence ID" value="TCN44963.1"/>
    <property type="molecule type" value="Genomic_DNA"/>
</dbReference>
<dbReference type="InterPro" id="IPR025690">
    <property type="entry name" value="Methyltransf_put"/>
</dbReference>
<proteinExistence type="predicted"/>
<dbReference type="RefSeq" id="WP_133034679.1">
    <property type="nucleotide sequence ID" value="NZ_BAABEI010000003.1"/>
</dbReference>
<dbReference type="GO" id="GO:0008168">
    <property type="term" value="F:methyltransferase activity"/>
    <property type="evidence" value="ECO:0007669"/>
    <property type="project" value="UniProtKB-KW"/>
</dbReference>
<protein>
    <submittedName>
        <fullName evidence="1">S-adenosylmethionine-dependent methyltransferase</fullName>
    </submittedName>
</protein>
<dbReference type="InterPro" id="IPR029063">
    <property type="entry name" value="SAM-dependent_MTases_sf"/>
</dbReference>
<organism evidence="1 2">
    <name type="scientific">Shinella granuli</name>
    <dbReference type="NCBI Taxonomy" id="323621"/>
    <lineage>
        <taxon>Bacteria</taxon>
        <taxon>Pseudomonadati</taxon>
        <taxon>Pseudomonadota</taxon>
        <taxon>Alphaproteobacteria</taxon>
        <taxon>Hyphomicrobiales</taxon>
        <taxon>Rhizobiaceae</taxon>
        <taxon>Shinella</taxon>
    </lineage>
</organism>
<dbReference type="AlphaFoldDB" id="A0A4R2CVD2"/>
<dbReference type="Pfam" id="PF12692">
    <property type="entry name" value="Methyltransf_17"/>
    <property type="match status" value="1"/>
</dbReference>
<dbReference type="Gene3D" id="3.40.50.150">
    <property type="entry name" value="Vaccinia Virus protein VP39"/>
    <property type="match status" value="1"/>
</dbReference>
<accession>A0A4R2CVD2</accession>
<sequence length="161" mass="17179">MSRLESFIRRMSAQRDVIDHVAQALPLPEDGAILEIGLGNGRTFDHLREKFPGRRIVAFDRALGAHSSSTPPPGDLVLGEIVETARAFAGTNAALVHADIGTGYDDKDAVTLTWLPDIVAGALGAGGIAISGLPLDHAALEPLALPATVDSKRYFLYRRRA</sequence>
<evidence type="ECO:0000313" key="1">
    <source>
        <dbReference type="EMBL" id="TCN44963.1"/>
    </source>
</evidence>
<keyword evidence="1" id="KW-0808">Transferase</keyword>
<evidence type="ECO:0000313" key="2">
    <source>
        <dbReference type="Proteomes" id="UP000295351"/>
    </source>
</evidence>
<reference evidence="1 2" key="1">
    <citation type="submission" date="2019-03" db="EMBL/GenBank/DDBJ databases">
        <title>Genomic Encyclopedia of Type Strains, Phase IV (KMG-IV): sequencing the most valuable type-strain genomes for metagenomic binning, comparative biology and taxonomic classification.</title>
        <authorList>
            <person name="Goeker M."/>
        </authorList>
    </citation>
    <scope>NUCLEOTIDE SEQUENCE [LARGE SCALE GENOMIC DNA]</scope>
    <source>
        <strain evidence="1 2">DSM 18401</strain>
    </source>
</reference>
<keyword evidence="1" id="KW-0489">Methyltransferase</keyword>
<comment type="caution">
    <text evidence="1">The sequence shown here is derived from an EMBL/GenBank/DDBJ whole genome shotgun (WGS) entry which is preliminary data.</text>
</comment>
<dbReference type="GO" id="GO:0032259">
    <property type="term" value="P:methylation"/>
    <property type="evidence" value="ECO:0007669"/>
    <property type="project" value="UniProtKB-KW"/>
</dbReference>
<gene>
    <name evidence="1" type="ORF">EV665_108103</name>
</gene>
<name>A0A4R2CVD2_SHIGR</name>
<dbReference type="Proteomes" id="UP000295351">
    <property type="component" value="Unassembled WGS sequence"/>
</dbReference>